<dbReference type="AlphaFoldDB" id="A0A8R7QP01"/>
<accession>A0A8R7QP01</accession>
<reference evidence="2" key="1">
    <citation type="journal article" date="2013" name="Nature">
        <title>Draft genome of the wheat A-genome progenitor Triticum urartu.</title>
        <authorList>
            <person name="Ling H.Q."/>
            <person name="Zhao S."/>
            <person name="Liu D."/>
            <person name="Wang J."/>
            <person name="Sun H."/>
            <person name="Zhang C."/>
            <person name="Fan H."/>
            <person name="Li D."/>
            <person name="Dong L."/>
            <person name="Tao Y."/>
            <person name="Gao C."/>
            <person name="Wu H."/>
            <person name="Li Y."/>
            <person name="Cui Y."/>
            <person name="Guo X."/>
            <person name="Zheng S."/>
            <person name="Wang B."/>
            <person name="Yu K."/>
            <person name="Liang Q."/>
            <person name="Yang W."/>
            <person name="Lou X."/>
            <person name="Chen J."/>
            <person name="Feng M."/>
            <person name="Jian J."/>
            <person name="Zhang X."/>
            <person name="Luo G."/>
            <person name="Jiang Y."/>
            <person name="Liu J."/>
            <person name="Wang Z."/>
            <person name="Sha Y."/>
            <person name="Zhang B."/>
            <person name="Wu H."/>
            <person name="Tang D."/>
            <person name="Shen Q."/>
            <person name="Xue P."/>
            <person name="Zou S."/>
            <person name="Wang X."/>
            <person name="Liu X."/>
            <person name="Wang F."/>
            <person name="Yang Y."/>
            <person name="An X."/>
            <person name="Dong Z."/>
            <person name="Zhang K."/>
            <person name="Zhang X."/>
            <person name="Luo M.C."/>
            <person name="Dvorak J."/>
            <person name="Tong Y."/>
            <person name="Wang J."/>
            <person name="Yang H."/>
            <person name="Li Z."/>
            <person name="Wang D."/>
            <person name="Zhang A."/>
            <person name="Wang J."/>
        </authorList>
    </citation>
    <scope>NUCLEOTIDE SEQUENCE</scope>
    <source>
        <strain evidence="2">cv. G1812</strain>
    </source>
</reference>
<protein>
    <submittedName>
        <fullName evidence="1">Uncharacterized protein</fullName>
    </submittedName>
</protein>
<dbReference type="Gramene" id="TuG1812G0600001398.01.T02">
    <property type="protein sequence ID" value="TuG1812G0600001398.01.T02"/>
    <property type="gene ID" value="TuG1812G0600001398.01"/>
</dbReference>
<name>A0A8R7QP01_TRIUA</name>
<reference evidence="1" key="3">
    <citation type="submission" date="2022-06" db="UniProtKB">
        <authorList>
            <consortium name="EnsemblPlants"/>
        </authorList>
    </citation>
    <scope>IDENTIFICATION</scope>
</reference>
<dbReference type="EnsemblPlants" id="TuG1812G0600001398.01.T02">
    <property type="protein sequence ID" value="TuG1812G0600001398.01.T02"/>
    <property type="gene ID" value="TuG1812G0600001398.01"/>
</dbReference>
<reference evidence="1" key="2">
    <citation type="submission" date="2018-03" db="EMBL/GenBank/DDBJ databases">
        <title>The Triticum urartu genome reveals the dynamic nature of wheat genome evolution.</title>
        <authorList>
            <person name="Ling H."/>
            <person name="Ma B."/>
            <person name="Shi X."/>
            <person name="Liu H."/>
            <person name="Dong L."/>
            <person name="Sun H."/>
            <person name="Cao Y."/>
            <person name="Gao Q."/>
            <person name="Zheng S."/>
            <person name="Li Y."/>
            <person name="Yu Y."/>
            <person name="Du H."/>
            <person name="Qi M."/>
            <person name="Li Y."/>
            <person name="Yu H."/>
            <person name="Cui Y."/>
            <person name="Wang N."/>
            <person name="Chen C."/>
            <person name="Wu H."/>
            <person name="Zhao Y."/>
            <person name="Zhang J."/>
            <person name="Li Y."/>
            <person name="Zhou W."/>
            <person name="Zhang B."/>
            <person name="Hu W."/>
            <person name="Eijk M."/>
            <person name="Tang J."/>
            <person name="Witsenboer H."/>
            <person name="Zhao S."/>
            <person name="Li Z."/>
            <person name="Zhang A."/>
            <person name="Wang D."/>
            <person name="Liang C."/>
        </authorList>
    </citation>
    <scope>NUCLEOTIDE SEQUENCE [LARGE SCALE GENOMIC DNA]</scope>
    <source>
        <strain evidence="1">cv. G1812</strain>
    </source>
</reference>
<proteinExistence type="predicted"/>
<keyword evidence="2" id="KW-1185">Reference proteome</keyword>
<dbReference type="Proteomes" id="UP000015106">
    <property type="component" value="Chromosome 6"/>
</dbReference>
<evidence type="ECO:0000313" key="2">
    <source>
        <dbReference type="Proteomes" id="UP000015106"/>
    </source>
</evidence>
<evidence type="ECO:0000313" key="1">
    <source>
        <dbReference type="EnsemblPlants" id="TuG1812G0600001398.01.T02"/>
    </source>
</evidence>
<sequence>MEALARGGEMQRCGVVRMERQLQIRAQPPALSFLRRLPCGQLRLLPALHPHVFSSNPRRSSSHIGECSLLGLVLLLRLRSQPSRTFPRSSSSWPGPLVCNSWHLAHLRLNSCWNGKQRFHLVTINKMKKTNNLFL</sequence>
<organism evidence="1 2">
    <name type="scientific">Triticum urartu</name>
    <name type="common">Red wild einkorn</name>
    <name type="synonym">Crithodium urartu</name>
    <dbReference type="NCBI Taxonomy" id="4572"/>
    <lineage>
        <taxon>Eukaryota</taxon>
        <taxon>Viridiplantae</taxon>
        <taxon>Streptophyta</taxon>
        <taxon>Embryophyta</taxon>
        <taxon>Tracheophyta</taxon>
        <taxon>Spermatophyta</taxon>
        <taxon>Magnoliopsida</taxon>
        <taxon>Liliopsida</taxon>
        <taxon>Poales</taxon>
        <taxon>Poaceae</taxon>
        <taxon>BOP clade</taxon>
        <taxon>Pooideae</taxon>
        <taxon>Triticodae</taxon>
        <taxon>Triticeae</taxon>
        <taxon>Triticinae</taxon>
        <taxon>Triticum</taxon>
    </lineage>
</organism>